<reference evidence="2" key="1">
    <citation type="submission" date="2014-12" db="EMBL/GenBank/DDBJ databases">
        <title>Insight into the proteome of Arion vulgaris.</title>
        <authorList>
            <person name="Aradska J."/>
            <person name="Bulat T."/>
            <person name="Smidak R."/>
            <person name="Sarate P."/>
            <person name="Gangsoo J."/>
            <person name="Sialana F."/>
            <person name="Bilban M."/>
            <person name="Lubec G."/>
        </authorList>
    </citation>
    <scope>NUCLEOTIDE SEQUENCE</scope>
    <source>
        <tissue evidence="2">Skin</tissue>
    </source>
</reference>
<dbReference type="AlphaFoldDB" id="A0A0B6YKT4"/>
<evidence type="ECO:0000256" key="1">
    <source>
        <dbReference type="SAM" id="MobiDB-lite"/>
    </source>
</evidence>
<proteinExistence type="predicted"/>
<feature type="compositionally biased region" description="Polar residues" evidence="1">
    <location>
        <begin position="15"/>
        <end position="29"/>
    </location>
</feature>
<name>A0A0B6YKT4_9EUPU</name>
<feature type="non-terminal residue" evidence="2">
    <location>
        <position position="165"/>
    </location>
</feature>
<feature type="region of interest" description="Disordered" evidence="1">
    <location>
        <begin position="1"/>
        <end position="43"/>
    </location>
</feature>
<organism evidence="2">
    <name type="scientific">Arion vulgaris</name>
    <dbReference type="NCBI Taxonomy" id="1028688"/>
    <lineage>
        <taxon>Eukaryota</taxon>
        <taxon>Metazoa</taxon>
        <taxon>Spiralia</taxon>
        <taxon>Lophotrochozoa</taxon>
        <taxon>Mollusca</taxon>
        <taxon>Gastropoda</taxon>
        <taxon>Heterobranchia</taxon>
        <taxon>Euthyneura</taxon>
        <taxon>Panpulmonata</taxon>
        <taxon>Eupulmonata</taxon>
        <taxon>Stylommatophora</taxon>
        <taxon>Helicina</taxon>
        <taxon>Arionoidea</taxon>
        <taxon>Arionidae</taxon>
        <taxon>Arion</taxon>
    </lineage>
</organism>
<evidence type="ECO:0000313" key="2">
    <source>
        <dbReference type="EMBL" id="CEK56814.1"/>
    </source>
</evidence>
<sequence length="165" mass="18552">MDVNKCNDENAGEFTKNSRTSVHRTTPSKSPLKPLNDARRLTSSPRVIQDIADKKTPLSSPYKYIRQLDSAERWIERTSVVTKQDNLINLRNAKSILHGLVDSLPISTPNAWIEEALLNDDKTEETTEKHTQENILDVDELADLLFGLDIGHRAAGVNENKSCKD</sequence>
<dbReference type="EMBL" id="HACG01009949">
    <property type="protein sequence ID" value="CEK56814.1"/>
    <property type="molecule type" value="Transcribed_RNA"/>
</dbReference>
<accession>A0A0B6YKT4</accession>
<protein>
    <submittedName>
        <fullName evidence="2">Uncharacterized protein</fullName>
    </submittedName>
</protein>
<gene>
    <name evidence="2" type="primary">ORF28593</name>
</gene>